<accession>A0A9K3DBT1</accession>
<dbReference type="AlphaFoldDB" id="A0A9K3DBT1"/>
<dbReference type="EMBL" id="BDIP01009041">
    <property type="protein sequence ID" value="GIQ92135.1"/>
    <property type="molecule type" value="Genomic_DNA"/>
</dbReference>
<evidence type="ECO:0000313" key="2">
    <source>
        <dbReference type="Proteomes" id="UP000265618"/>
    </source>
</evidence>
<reference evidence="1 2" key="1">
    <citation type="journal article" date="2018" name="PLoS ONE">
        <title>The draft genome of Kipferlia bialata reveals reductive genome evolution in fornicate parasites.</title>
        <authorList>
            <person name="Tanifuji G."/>
            <person name="Takabayashi S."/>
            <person name="Kume K."/>
            <person name="Takagi M."/>
            <person name="Nakayama T."/>
            <person name="Kamikawa R."/>
            <person name="Inagaki Y."/>
            <person name="Hashimoto T."/>
        </authorList>
    </citation>
    <scope>NUCLEOTIDE SEQUENCE [LARGE SCALE GENOMIC DNA]</scope>
    <source>
        <strain evidence="1">NY0173</strain>
    </source>
</reference>
<comment type="caution">
    <text evidence="1">The sequence shown here is derived from an EMBL/GenBank/DDBJ whole genome shotgun (WGS) entry which is preliminary data.</text>
</comment>
<sequence>YFSRAYLSRHPSIRHEEVAELKEAFSTNFRLIDEGLLITDQYPDPAAFHPELFTAHRPE</sequence>
<keyword evidence="2" id="KW-1185">Reference proteome</keyword>
<name>A0A9K3DBT1_9EUKA</name>
<proteinExistence type="predicted"/>
<evidence type="ECO:0000313" key="1">
    <source>
        <dbReference type="EMBL" id="GIQ92135.1"/>
    </source>
</evidence>
<protein>
    <submittedName>
        <fullName evidence="1">Uncharacterized protein</fullName>
    </submittedName>
</protein>
<feature type="non-terminal residue" evidence="1">
    <location>
        <position position="1"/>
    </location>
</feature>
<dbReference type="Proteomes" id="UP000265618">
    <property type="component" value="Unassembled WGS sequence"/>
</dbReference>
<organism evidence="1 2">
    <name type="scientific">Kipferlia bialata</name>
    <dbReference type="NCBI Taxonomy" id="797122"/>
    <lineage>
        <taxon>Eukaryota</taxon>
        <taxon>Metamonada</taxon>
        <taxon>Carpediemonas-like organisms</taxon>
        <taxon>Kipferlia</taxon>
    </lineage>
</organism>
<gene>
    <name evidence="1" type="ORF">KIPB_015738</name>
</gene>